<protein>
    <submittedName>
        <fullName evidence="2">Uncharacterized protein</fullName>
    </submittedName>
</protein>
<evidence type="ECO:0000313" key="3">
    <source>
        <dbReference type="Proteomes" id="UP000762676"/>
    </source>
</evidence>
<sequence>MADGLTGPVSQSSVIQLTIDFMCYEPAQKDVARNCGGNPRWLVGKQGPSVVKLTFPMGVITSYVIVVGAQGLYYLWVLLRHTLSSSARKVSIAI</sequence>
<evidence type="ECO:0000256" key="1">
    <source>
        <dbReference type="SAM" id="Phobius"/>
    </source>
</evidence>
<keyword evidence="1" id="KW-0472">Membrane</keyword>
<comment type="caution">
    <text evidence="2">The sequence shown here is derived from an EMBL/GenBank/DDBJ whole genome shotgun (WGS) entry which is preliminary data.</text>
</comment>
<evidence type="ECO:0000313" key="2">
    <source>
        <dbReference type="EMBL" id="GFS06091.1"/>
    </source>
</evidence>
<reference evidence="2 3" key="1">
    <citation type="journal article" date="2021" name="Elife">
        <title>Chloroplast acquisition without the gene transfer in kleptoplastic sea slugs, Plakobranchus ocellatus.</title>
        <authorList>
            <person name="Maeda T."/>
            <person name="Takahashi S."/>
            <person name="Yoshida T."/>
            <person name="Shimamura S."/>
            <person name="Takaki Y."/>
            <person name="Nagai Y."/>
            <person name="Toyoda A."/>
            <person name="Suzuki Y."/>
            <person name="Arimoto A."/>
            <person name="Ishii H."/>
            <person name="Satoh N."/>
            <person name="Nishiyama T."/>
            <person name="Hasebe M."/>
            <person name="Maruyama T."/>
            <person name="Minagawa J."/>
            <person name="Obokata J."/>
            <person name="Shigenobu S."/>
        </authorList>
    </citation>
    <scope>NUCLEOTIDE SEQUENCE [LARGE SCALE GENOMIC DNA]</scope>
</reference>
<gene>
    <name evidence="2" type="ORF">ElyMa_004698400</name>
</gene>
<dbReference type="Proteomes" id="UP000762676">
    <property type="component" value="Unassembled WGS sequence"/>
</dbReference>
<name>A0AAV4I999_9GAST</name>
<dbReference type="EMBL" id="BMAT01009424">
    <property type="protein sequence ID" value="GFS06091.1"/>
    <property type="molecule type" value="Genomic_DNA"/>
</dbReference>
<accession>A0AAV4I999</accession>
<dbReference type="AlphaFoldDB" id="A0AAV4I999"/>
<keyword evidence="1" id="KW-0812">Transmembrane</keyword>
<feature type="transmembrane region" description="Helical" evidence="1">
    <location>
        <begin position="60"/>
        <end position="79"/>
    </location>
</feature>
<keyword evidence="1" id="KW-1133">Transmembrane helix</keyword>
<organism evidence="2 3">
    <name type="scientific">Elysia marginata</name>
    <dbReference type="NCBI Taxonomy" id="1093978"/>
    <lineage>
        <taxon>Eukaryota</taxon>
        <taxon>Metazoa</taxon>
        <taxon>Spiralia</taxon>
        <taxon>Lophotrochozoa</taxon>
        <taxon>Mollusca</taxon>
        <taxon>Gastropoda</taxon>
        <taxon>Heterobranchia</taxon>
        <taxon>Euthyneura</taxon>
        <taxon>Panpulmonata</taxon>
        <taxon>Sacoglossa</taxon>
        <taxon>Placobranchoidea</taxon>
        <taxon>Plakobranchidae</taxon>
        <taxon>Elysia</taxon>
    </lineage>
</organism>
<keyword evidence="3" id="KW-1185">Reference proteome</keyword>
<proteinExistence type="predicted"/>